<evidence type="ECO:0000256" key="1">
    <source>
        <dbReference type="ARBA" id="ARBA00009243"/>
    </source>
</evidence>
<comment type="similarity">
    <text evidence="1">Belongs to the IFI44 family.</text>
</comment>
<feature type="domain" description="TLDc" evidence="3">
    <location>
        <begin position="1"/>
        <end position="178"/>
    </location>
</feature>
<feature type="region of interest" description="Disordered" evidence="2">
    <location>
        <begin position="927"/>
        <end position="951"/>
    </location>
</feature>
<gene>
    <name evidence="4" type="ORF">MAR_036056</name>
</gene>
<name>A0ABY7EMC4_MYAAR</name>
<dbReference type="InterPro" id="IPR006571">
    <property type="entry name" value="TLDc_dom"/>
</dbReference>
<dbReference type="Pfam" id="PF07534">
    <property type="entry name" value="TLD"/>
    <property type="match status" value="2"/>
</dbReference>
<dbReference type="Proteomes" id="UP001164746">
    <property type="component" value="Chromosome 7"/>
</dbReference>
<evidence type="ECO:0000259" key="3">
    <source>
        <dbReference type="PROSITE" id="PS51886"/>
    </source>
</evidence>
<dbReference type="Gene3D" id="3.40.50.300">
    <property type="entry name" value="P-loop containing nucleotide triphosphate hydrolases"/>
    <property type="match status" value="1"/>
</dbReference>
<dbReference type="EMBL" id="CP111018">
    <property type="protein sequence ID" value="WAR10980.1"/>
    <property type="molecule type" value="Genomic_DNA"/>
</dbReference>
<feature type="compositionally biased region" description="Basic and acidic residues" evidence="2">
    <location>
        <begin position="440"/>
        <end position="461"/>
    </location>
</feature>
<dbReference type="PROSITE" id="PS51886">
    <property type="entry name" value="TLDC"/>
    <property type="match status" value="2"/>
</dbReference>
<proteinExistence type="inferred from homology"/>
<reference evidence="4" key="1">
    <citation type="submission" date="2022-11" db="EMBL/GenBank/DDBJ databases">
        <title>Centuries of genome instability and evolution in soft-shell clam transmissible cancer (bioRxiv).</title>
        <authorList>
            <person name="Hart S.F.M."/>
            <person name="Yonemitsu M.A."/>
            <person name="Giersch R.M."/>
            <person name="Beal B.F."/>
            <person name="Arriagada G."/>
            <person name="Davis B.W."/>
            <person name="Ostrander E.A."/>
            <person name="Goff S.P."/>
            <person name="Metzger M.J."/>
        </authorList>
    </citation>
    <scope>NUCLEOTIDE SEQUENCE</scope>
    <source>
        <strain evidence="4">MELC-2E11</strain>
        <tissue evidence="4">Siphon/mantle</tissue>
    </source>
</reference>
<evidence type="ECO:0000256" key="2">
    <source>
        <dbReference type="SAM" id="MobiDB-lite"/>
    </source>
</evidence>
<evidence type="ECO:0000313" key="5">
    <source>
        <dbReference type="Proteomes" id="UP001164746"/>
    </source>
</evidence>
<feature type="region of interest" description="Disordered" evidence="2">
    <location>
        <begin position="437"/>
        <end position="462"/>
    </location>
</feature>
<dbReference type="InterPro" id="IPR027417">
    <property type="entry name" value="P-loop_NTPase"/>
</dbReference>
<keyword evidence="5" id="KW-1185">Reference proteome</keyword>
<dbReference type="SMART" id="SM00584">
    <property type="entry name" value="TLDc"/>
    <property type="match status" value="1"/>
</dbReference>
<dbReference type="PANTHER" id="PTHR14241:SF32">
    <property type="entry name" value="VWFA DOMAIN-CONTAINING PROTEIN-RELATED"/>
    <property type="match status" value="1"/>
</dbReference>
<dbReference type="PANTHER" id="PTHR14241">
    <property type="entry name" value="INTERFERON-INDUCED PROTEIN 44"/>
    <property type="match status" value="1"/>
</dbReference>
<dbReference type="CDD" id="cd00882">
    <property type="entry name" value="Ras_like_GTPase"/>
    <property type="match status" value="1"/>
</dbReference>
<protein>
    <submittedName>
        <fullName evidence="4">IFI44-like protein</fullName>
    </submittedName>
</protein>
<feature type="domain" description="TLDc" evidence="3">
    <location>
        <begin position="503"/>
        <end position="681"/>
    </location>
</feature>
<sequence>MSSGRLTQANRDQLETWIGDGPKVFHLLYNITKDSCDTATFHQRCDNQGPTVTVLYNPQRSVYGGFASVGWEGSDIWSLDNAAFLFHLKLIGSRKCNKFPAKLGCKTVFSSPTYGPVFGYGGDLNTFHSQPIPNENGVFKLNGNMGRFGTNFDAPGLQSADINNGTMDVTELEVYKTASDSRRWRHRRSQAALRPPSLAESLCKELGSYQCPVESNSGDVRILLLGPIGSGKSGFVNTVQSAFSGRLRQLAPVGNGEQSITTQFKSYRLRTRSGGHPNIRLCDIPGMERRLGLDITELGFLLDGNVPEQYTVSGFREVHCVALVVDTSADKETETVNWLKTFTRLVTKRGIPLAILLTKIDLAFPTSAEDLSGVFKSQAIETKVNKASSIFGVPRNNVWPVKNYENEACVDDDVTILSLLALQRLVHLAEDYIEGQENGITERDEGGNGGDHPGETVEKGDNYSLAKGGKTYLFVYKLNTWEVKLKFILVFLRANLSNMLKSTMSSGRLTQADRDQLETWIGGGPKVFHLLYNITKDSCDTATFHQRCDNQGPTVTVLYNPQGSVYGGFASVGWEGSGIWSVDNAAYLFQLKFSGLRKCNRFPAKPGCKTVFSSPTFGPVFGYGGDLNTFHSQPIPNENGVFKLNGNMRRFGTNFDAPGLQSADINNGTMDVTELEVYKVTDGVRLKTVETQTEPGCLETAKAGVLQMPGGIDVRRFAYSLARTCRLGEVRLRKHCPVGVFRTSPTDSASWKQRAQLRSRSGGHPNIRLCDIPGMMRRLGLDITELGFLLNGNIPEQYTPPRGREVHCVALVLDTSTGMETEAADWMKTFTRIVNERSIPLAILLTKIDLACPTLAEDLSGVFKSQAIETKVNTASSIFGVPRNNVWPVKNYENEACVDDDVTILSLLALQRLVHLAEDYIEGQEIGITERDERENGRDHAGETVESDTSA</sequence>
<feature type="compositionally biased region" description="Basic and acidic residues" evidence="2">
    <location>
        <begin position="928"/>
        <end position="943"/>
    </location>
</feature>
<dbReference type="SUPFAM" id="SSF52540">
    <property type="entry name" value="P-loop containing nucleoside triphosphate hydrolases"/>
    <property type="match status" value="2"/>
</dbReference>
<organism evidence="4 5">
    <name type="scientific">Mya arenaria</name>
    <name type="common">Soft-shell clam</name>
    <dbReference type="NCBI Taxonomy" id="6604"/>
    <lineage>
        <taxon>Eukaryota</taxon>
        <taxon>Metazoa</taxon>
        <taxon>Spiralia</taxon>
        <taxon>Lophotrochozoa</taxon>
        <taxon>Mollusca</taxon>
        <taxon>Bivalvia</taxon>
        <taxon>Autobranchia</taxon>
        <taxon>Heteroconchia</taxon>
        <taxon>Euheterodonta</taxon>
        <taxon>Imparidentia</taxon>
        <taxon>Neoheterodontei</taxon>
        <taxon>Myida</taxon>
        <taxon>Myoidea</taxon>
        <taxon>Myidae</taxon>
        <taxon>Mya</taxon>
    </lineage>
</organism>
<accession>A0ABY7EMC4</accession>
<evidence type="ECO:0000313" key="4">
    <source>
        <dbReference type="EMBL" id="WAR10980.1"/>
    </source>
</evidence>